<dbReference type="EMBL" id="CM037156">
    <property type="protein sequence ID" value="KAH7837999.1"/>
    <property type="molecule type" value="Genomic_DNA"/>
</dbReference>
<dbReference type="Proteomes" id="UP000828048">
    <property type="component" value="Chromosome 6"/>
</dbReference>
<accession>A0ACB7XBK1</accession>
<name>A0ACB7XBK1_9ERIC</name>
<evidence type="ECO:0000313" key="1">
    <source>
        <dbReference type="EMBL" id="KAH7837999.1"/>
    </source>
</evidence>
<protein>
    <submittedName>
        <fullName evidence="1">Uncharacterized protein</fullName>
    </submittedName>
</protein>
<organism evidence="1 2">
    <name type="scientific">Vaccinium darrowii</name>
    <dbReference type="NCBI Taxonomy" id="229202"/>
    <lineage>
        <taxon>Eukaryota</taxon>
        <taxon>Viridiplantae</taxon>
        <taxon>Streptophyta</taxon>
        <taxon>Embryophyta</taxon>
        <taxon>Tracheophyta</taxon>
        <taxon>Spermatophyta</taxon>
        <taxon>Magnoliopsida</taxon>
        <taxon>eudicotyledons</taxon>
        <taxon>Gunneridae</taxon>
        <taxon>Pentapetalae</taxon>
        <taxon>asterids</taxon>
        <taxon>Ericales</taxon>
        <taxon>Ericaceae</taxon>
        <taxon>Vaccinioideae</taxon>
        <taxon>Vaccinieae</taxon>
        <taxon>Vaccinium</taxon>
    </lineage>
</organism>
<gene>
    <name evidence="1" type="ORF">Vadar_020766</name>
</gene>
<comment type="caution">
    <text evidence="1">The sequence shown here is derived from an EMBL/GenBank/DDBJ whole genome shotgun (WGS) entry which is preliminary data.</text>
</comment>
<sequence>MGSLEYCDTYTISVDEDVFGAKVEVPLVKEDMEYMSQMEEVTMSCITLYIRFNFVNPSAIFGTSIKLVGRSKSNLLAGLLKDVENDKLVFVPYNLGVHWILLVIDLSSSTIHYLDSLQPEQIQPNIQVIFAANPRKRSLTWINVKCLRQPTNVECGFYVMRFMKDLIADESILSKKNVR</sequence>
<keyword evidence="2" id="KW-1185">Reference proteome</keyword>
<reference evidence="1 2" key="1">
    <citation type="journal article" date="2021" name="Hortic Res">
        <title>High-quality reference genome and annotation aids understanding of berry development for evergreen blueberry (Vaccinium darrowii).</title>
        <authorList>
            <person name="Yu J."/>
            <person name="Hulse-Kemp A.M."/>
            <person name="Babiker E."/>
            <person name="Staton M."/>
        </authorList>
    </citation>
    <scope>NUCLEOTIDE SEQUENCE [LARGE SCALE GENOMIC DNA]</scope>
    <source>
        <strain evidence="2">cv. NJ 8807/NJ 8810</strain>
        <tissue evidence="1">Young leaf</tissue>
    </source>
</reference>
<proteinExistence type="predicted"/>
<evidence type="ECO:0000313" key="2">
    <source>
        <dbReference type="Proteomes" id="UP000828048"/>
    </source>
</evidence>